<keyword evidence="2" id="KW-1185">Reference proteome</keyword>
<evidence type="ECO:0000313" key="2">
    <source>
        <dbReference type="Proteomes" id="UP000284416"/>
    </source>
</evidence>
<protein>
    <submittedName>
        <fullName evidence="1">Uncharacterized protein</fullName>
    </submittedName>
</protein>
<dbReference type="OrthoDB" id="2566057at2"/>
<dbReference type="Proteomes" id="UP000284416">
    <property type="component" value="Unassembled WGS sequence"/>
</dbReference>
<dbReference type="AlphaFoldDB" id="A0A417YXJ2"/>
<sequence length="131" mass="15204">MINVRGLTIFVIFPKTGIAAEKLKVDLTTSPDAFLFQLTNLVPGDWANRTLLIKNNGEEDYTYITSSKLKKGSKKFYHKLWLKVSDHKEVLFEGKLKDFNNLEERFLKKGKSEELFFTVKLPEELGNEFRD</sequence>
<name>A0A417YXJ2_9BACI</name>
<dbReference type="RefSeq" id="WP_118919922.1">
    <property type="nucleotide sequence ID" value="NZ_QWEG01000003.1"/>
</dbReference>
<dbReference type="EMBL" id="QWEG01000003">
    <property type="protein sequence ID" value="RHW42266.1"/>
    <property type="molecule type" value="Genomic_DNA"/>
</dbReference>
<proteinExistence type="predicted"/>
<comment type="caution">
    <text evidence="1">The sequence shown here is derived from an EMBL/GenBank/DDBJ whole genome shotgun (WGS) entry which is preliminary data.</text>
</comment>
<accession>A0A417YXJ2</accession>
<gene>
    <name evidence="1" type="ORF">D1B31_06495</name>
</gene>
<evidence type="ECO:0000313" key="1">
    <source>
        <dbReference type="EMBL" id="RHW42266.1"/>
    </source>
</evidence>
<organism evidence="1 2">
    <name type="scientific">Neobacillus notoginsengisoli</name>
    <dbReference type="NCBI Taxonomy" id="1578198"/>
    <lineage>
        <taxon>Bacteria</taxon>
        <taxon>Bacillati</taxon>
        <taxon>Bacillota</taxon>
        <taxon>Bacilli</taxon>
        <taxon>Bacillales</taxon>
        <taxon>Bacillaceae</taxon>
        <taxon>Neobacillus</taxon>
    </lineage>
</organism>
<reference evidence="1 2" key="1">
    <citation type="journal article" date="2017" name="Int. J. Syst. Evol. Microbiol.">
        <title>Bacillus notoginsengisoli sp. nov., a novel bacterium isolated from the rhizosphere of Panax notoginseng.</title>
        <authorList>
            <person name="Zhang M.Y."/>
            <person name="Cheng J."/>
            <person name="Cai Y."/>
            <person name="Zhang T.Y."/>
            <person name="Wu Y.Y."/>
            <person name="Manikprabhu D."/>
            <person name="Li W.J."/>
            <person name="Zhang Y.X."/>
        </authorList>
    </citation>
    <scope>NUCLEOTIDE SEQUENCE [LARGE SCALE GENOMIC DNA]</scope>
    <source>
        <strain evidence="1 2">JCM 30743</strain>
    </source>
</reference>